<reference evidence="1 2" key="1">
    <citation type="submission" date="2018-01" db="EMBL/GenBank/DDBJ databases">
        <title>Complete genome sequence of Bacteriovorax stolpii DSM12778.</title>
        <authorList>
            <person name="Tang B."/>
            <person name="Chang J."/>
        </authorList>
    </citation>
    <scope>NUCLEOTIDE SEQUENCE [LARGE SCALE GENOMIC DNA]</scope>
    <source>
        <strain evidence="1 2">DSM 12778</strain>
    </source>
</reference>
<proteinExistence type="predicted"/>
<sequence>MKMKAVLGSTVLAAALSAHAQTATVKLPPSIEVKKPQEVKLPEGQKNVNKDVLIKDVSEKIKAMNENTRTEVVGI</sequence>
<name>A0A2K9NRH5_BACTC</name>
<gene>
    <name evidence="1" type="ORF">C0V70_08210</name>
</gene>
<dbReference type="RefSeq" id="WP_102243383.1">
    <property type="nucleotide sequence ID" value="NZ_CP025704.1"/>
</dbReference>
<evidence type="ECO:0000313" key="2">
    <source>
        <dbReference type="Proteomes" id="UP000235584"/>
    </source>
</evidence>
<dbReference type="KEGG" id="bsto:C0V70_08210"/>
<accession>A0A2K9NRH5</accession>
<dbReference type="EMBL" id="CP025704">
    <property type="protein sequence ID" value="AUN98092.1"/>
    <property type="molecule type" value="Genomic_DNA"/>
</dbReference>
<dbReference type="Proteomes" id="UP000235584">
    <property type="component" value="Chromosome"/>
</dbReference>
<keyword evidence="2" id="KW-1185">Reference proteome</keyword>
<organism evidence="1 2">
    <name type="scientific">Bacteriovorax stolpii</name>
    <name type="common">Bdellovibrio stolpii</name>
    <dbReference type="NCBI Taxonomy" id="960"/>
    <lineage>
        <taxon>Bacteria</taxon>
        <taxon>Pseudomonadati</taxon>
        <taxon>Bdellovibrionota</taxon>
        <taxon>Bacteriovoracia</taxon>
        <taxon>Bacteriovoracales</taxon>
        <taxon>Bacteriovoracaceae</taxon>
        <taxon>Bacteriovorax</taxon>
    </lineage>
</organism>
<dbReference type="AlphaFoldDB" id="A0A2K9NRH5"/>
<evidence type="ECO:0000313" key="1">
    <source>
        <dbReference type="EMBL" id="AUN98092.1"/>
    </source>
</evidence>
<protein>
    <submittedName>
        <fullName evidence="1">Uncharacterized protein</fullName>
    </submittedName>
</protein>